<dbReference type="RefSeq" id="WP_011735732.1">
    <property type="nucleotide sequence ID" value="NC_008609.1"/>
</dbReference>
<dbReference type="InterPro" id="IPR025506">
    <property type="entry name" value="Abi_alpha"/>
</dbReference>
<feature type="region of interest" description="Disordered" evidence="1">
    <location>
        <begin position="227"/>
        <end position="253"/>
    </location>
</feature>
<dbReference type="AlphaFoldDB" id="A1AQ36"/>
<keyword evidence="3" id="KW-1185">Reference proteome</keyword>
<dbReference type="Proteomes" id="UP000006732">
    <property type="component" value="Chromosome"/>
</dbReference>
<gene>
    <name evidence="2" type="ordered locus">Ppro_1844</name>
</gene>
<sequence>MTSEIEETAKAAQEIAKTAGKVIEAGEKFGGFISKYIGGSLEQGIGIFEDKLKYMRWERQVRLIERAQGVLHERGYNYPVIPVPPKLAIPILQSASLEENDVLQDKWAYMLVNATDPNCKARIDVKFAKILDELSLYDVRILDIICKSVTGFGDGVTTIHLPEKVLPLDAHISENENPSYEVQVSLENLVRLGLLRNETFAYQLLRVRVMALGWELYKACERYPNHRHDQPKSWPVSLSPVEQIKGGDRGVRH</sequence>
<dbReference type="Pfam" id="PF14337">
    <property type="entry name" value="Abi_alpha"/>
    <property type="match status" value="1"/>
</dbReference>
<protein>
    <recommendedName>
        <fullName evidence="4">DUF4393 domain-containing protein</fullName>
    </recommendedName>
</protein>
<dbReference type="KEGG" id="ppd:Ppro_1844"/>
<evidence type="ECO:0000256" key="1">
    <source>
        <dbReference type="SAM" id="MobiDB-lite"/>
    </source>
</evidence>
<dbReference type="EMBL" id="CP000482">
    <property type="protein sequence ID" value="ABK99456.1"/>
    <property type="molecule type" value="Genomic_DNA"/>
</dbReference>
<evidence type="ECO:0008006" key="4">
    <source>
        <dbReference type="Google" id="ProtNLM"/>
    </source>
</evidence>
<organism evidence="2 3">
    <name type="scientific">Pelobacter propionicus (strain DSM 2379 / NBRC 103807 / OttBd1)</name>
    <dbReference type="NCBI Taxonomy" id="338966"/>
    <lineage>
        <taxon>Bacteria</taxon>
        <taxon>Pseudomonadati</taxon>
        <taxon>Thermodesulfobacteriota</taxon>
        <taxon>Desulfuromonadia</taxon>
        <taxon>Desulfuromonadales</taxon>
        <taxon>Desulfuromonadaceae</taxon>
        <taxon>Pelobacter</taxon>
    </lineage>
</organism>
<proteinExistence type="predicted"/>
<name>A1AQ36_PELPD</name>
<accession>A1AQ36</accession>
<reference evidence="2 3" key="1">
    <citation type="submission" date="2006-10" db="EMBL/GenBank/DDBJ databases">
        <title>Complete sequence of chromosome of Pelobacter propionicus DSM 2379.</title>
        <authorList>
            <consortium name="US DOE Joint Genome Institute"/>
            <person name="Copeland A."/>
            <person name="Lucas S."/>
            <person name="Lapidus A."/>
            <person name="Barry K."/>
            <person name="Detter J.C."/>
            <person name="Glavina del Rio T."/>
            <person name="Hammon N."/>
            <person name="Israni S."/>
            <person name="Dalin E."/>
            <person name="Tice H."/>
            <person name="Pitluck S."/>
            <person name="Saunders E."/>
            <person name="Brettin T."/>
            <person name="Bruce D."/>
            <person name="Han C."/>
            <person name="Tapia R."/>
            <person name="Schmutz J."/>
            <person name="Larimer F."/>
            <person name="Land M."/>
            <person name="Hauser L."/>
            <person name="Kyrpides N."/>
            <person name="Kim E."/>
            <person name="Lovley D."/>
            <person name="Richardson P."/>
        </authorList>
    </citation>
    <scope>NUCLEOTIDE SEQUENCE [LARGE SCALE GENOMIC DNA]</scope>
    <source>
        <strain evidence="3">DSM 2379 / NBRC 103807 / OttBd1</strain>
    </source>
</reference>
<dbReference type="eggNOG" id="ENOG50334JC">
    <property type="taxonomic scope" value="Bacteria"/>
</dbReference>
<evidence type="ECO:0000313" key="2">
    <source>
        <dbReference type="EMBL" id="ABK99456.1"/>
    </source>
</evidence>
<dbReference type="OrthoDB" id="7301451at2"/>
<dbReference type="HOGENOM" id="CLU_094510_0_0_7"/>
<evidence type="ECO:0000313" key="3">
    <source>
        <dbReference type="Proteomes" id="UP000006732"/>
    </source>
</evidence>